<keyword evidence="5 7" id="KW-1133">Transmembrane helix</keyword>
<dbReference type="Gene3D" id="3.30.70.1450">
    <property type="entry name" value="Regulator of K+ conductance, C-terminal domain"/>
    <property type="match status" value="1"/>
</dbReference>
<evidence type="ECO:0000256" key="4">
    <source>
        <dbReference type="ARBA" id="ARBA00022737"/>
    </source>
</evidence>
<reference evidence="9 10" key="1">
    <citation type="submission" date="2023-09" db="EMBL/GenBank/DDBJ databases">
        <title>Novel taxa isolated from Blanes Bay.</title>
        <authorList>
            <person name="Rey-Velasco X."/>
            <person name="Lucena T."/>
        </authorList>
    </citation>
    <scope>NUCLEOTIDE SEQUENCE [LARGE SCALE GENOMIC DNA]</scope>
    <source>
        <strain evidence="9 10">S334</strain>
    </source>
</reference>
<keyword evidence="4" id="KW-0677">Repeat</keyword>
<comment type="caution">
    <text evidence="9">The sequence shown here is derived from an EMBL/GenBank/DDBJ whole genome shotgun (WGS) entry which is preliminary data.</text>
</comment>
<feature type="transmembrane region" description="Helical" evidence="7">
    <location>
        <begin position="91"/>
        <end position="119"/>
    </location>
</feature>
<evidence type="ECO:0000259" key="8">
    <source>
        <dbReference type="PROSITE" id="PS51202"/>
    </source>
</evidence>
<feature type="transmembrane region" description="Helical" evidence="7">
    <location>
        <begin position="173"/>
        <end position="196"/>
    </location>
</feature>
<dbReference type="PROSITE" id="PS51202">
    <property type="entry name" value="RCK_C"/>
    <property type="match status" value="2"/>
</dbReference>
<keyword evidence="3 7" id="KW-0812">Transmembrane</keyword>
<dbReference type="RefSeq" id="WP_314015297.1">
    <property type="nucleotide sequence ID" value="NZ_JAVTTP010000001.1"/>
</dbReference>
<protein>
    <submittedName>
        <fullName evidence="9">SLC13 family permease</fullName>
    </submittedName>
</protein>
<feature type="domain" description="RCK C-terminal" evidence="8">
    <location>
        <begin position="310"/>
        <end position="401"/>
    </location>
</feature>
<feature type="transmembrane region" description="Helical" evidence="7">
    <location>
        <begin position="51"/>
        <end position="70"/>
    </location>
</feature>
<evidence type="ECO:0000256" key="7">
    <source>
        <dbReference type="SAM" id="Phobius"/>
    </source>
</evidence>
<dbReference type="Pfam" id="PF02080">
    <property type="entry name" value="TrkA_C"/>
    <property type="match status" value="1"/>
</dbReference>
<accession>A0ABU3L6M0</accession>
<feature type="transmembrane region" description="Helical" evidence="7">
    <location>
        <begin position="505"/>
        <end position="523"/>
    </location>
</feature>
<evidence type="ECO:0000256" key="5">
    <source>
        <dbReference type="ARBA" id="ARBA00022989"/>
    </source>
</evidence>
<gene>
    <name evidence="9" type="ORF">RQM65_12010</name>
</gene>
<sequence length="608" mass="67380">MTLEIALIFLIIATIVALFAFEIFPMDKIAFCIIGVLILLGLVTPEEGISGFSNAAVITILCLMIIAAALEQNGVISWMANALKRFKGWPIYFIVPAFMFITGSISAFISSTAVVIVFIKIITELSDKHDISKNKLLLPISFASILGGSCTLMGTSTNLIVNSIYFDRTGARFAFFEFSWLGTIFLTVSILLVTLLSKYLPTDSKNKLRKQYDLDSYLTTFELTPDSKLIGKKIKDTFFQDDGISVLKFSRNGSEDTYPAKQTILKERDRLLVSCNLENLLRLKSDEEIIVSPDGEGPGTYSHYEFKDRKTVKKDSNGNIILVEMMMMPGARFLGKTLNELKHSMLHDAVPLAIKKRKNLRFLRDRLFTDDLDLTHLKVGDRVLLEIDRDTIADFDLYDNVAILQQYEAPEISRSSKRNLTLLVLVGVIVLAASGILNILPSTILGCMALLLLNCITLENVYKKINWQILFLLAGMIPLGIAMHNTGTDDWLSEQLLNVMQGQRPVYSIGILFLATMLLSAFVSNNATAIIMAPLAISISAGMALPAKPFVLAVMFAANFSFFTPVGYQTNSLIYSMGIYRFRHFIVVGGAISLVLLILGTLLLGSMV</sequence>
<comment type="subcellular location">
    <subcellularLocation>
        <location evidence="1">Membrane</location>
        <topology evidence="1">Multi-pass membrane protein</topology>
    </subcellularLocation>
</comment>
<proteinExistence type="predicted"/>
<dbReference type="InterPro" id="IPR006037">
    <property type="entry name" value="RCK_C"/>
</dbReference>
<evidence type="ECO:0000313" key="10">
    <source>
        <dbReference type="Proteomes" id="UP001250656"/>
    </source>
</evidence>
<feature type="domain" description="RCK C-terminal" evidence="8">
    <location>
        <begin position="205"/>
        <end position="289"/>
    </location>
</feature>
<feature type="transmembrane region" description="Helical" evidence="7">
    <location>
        <begin position="465"/>
        <end position="485"/>
    </location>
</feature>
<feature type="transmembrane region" description="Helical" evidence="7">
    <location>
        <begin position="582"/>
        <end position="604"/>
    </location>
</feature>
<organism evidence="9 10">
    <name type="scientific">Pricia mediterranea</name>
    <dbReference type="NCBI Taxonomy" id="3076079"/>
    <lineage>
        <taxon>Bacteria</taxon>
        <taxon>Pseudomonadati</taxon>
        <taxon>Bacteroidota</taxon>
        <taxon>Flavobacteriia</taxon>
        <taxon>Flavobacteriales</taxon>
        <taxon>Flavobacteriaceae</taxon>
        <taxon>Pricia</taxon>
    </lineage>
</organism>
<dbReference type="InterPro" id="IPR036721">
    <property type="entry name" value="RCK_C_sf"/>
</dbReference>
<dbReference type="Proteomes" id="UP001250656">
    <property type="component" value="Unassembled WGS sequence"/>
</dbReference>
<feature type="transmembrane region" description="Helical" evidence="7">
    <location>
        <begin position="420"/>
        <end position="453"/>
    </location>
</feature>
<feature type="transmembrane region" description="Helical" evidence="7">
    <location>
        <begin position="6"/>
        <end position="24"/>
    </location>
</feature>
<feature type="transmembrane region" description="Helical" evidence="7">
    <location>
        <begin position="535"/>
        <end position="562"/>
    </location>
</feature>
<keyword evidence="10" id="KW-1185">Reference proteome</keyword>
<keyword evidence="2" id="KW-0813">Transport</keyword>
<dbReference type="EMBL" id="JAVTTP010000001">
    <property type="protein sequence ID" value="MDT7829394.1"/>
    <property type="molecule type" value="Genomic_DNA"/>
</dbReference>
<dbReference type="PANTHER" id="PTHR43652:SF2">
    <property type="entry name" value="BASIC AMINO ACID ANTIPORTER YFCC-RELATED"/>
    <property type="match status" value="1"/>
</dbReference>
<dbReference type="SUPFAM" id="SSF116726">
    <property type="entry name" value="TrkA C-terminal domain-like"/>
    <property type="match status" value="2"/>
</dbReference>
<evidence type="ECO:0000256" key="6">
    <source>
        <dbReference type="ARBA" id="ARBA00023136"/>
    </source>
</evidence>
<feature type="transmembrane region" description="Helical" evidence="7">
    <location>
        <begin position="139"/>
        <end position="161"/>
    </location>
</feature>
<dbReference type="InterPro" id="IPR051679">
    <property type="entry name" value="DASS-Related_Transporters"/>
</dbReference>
<name>A0ABU3L6M0_9FLAO</name>
<evidence type="ECO:0000313" key="9">
    <source>
        <dbReference type="EMBL" id="MDT7829394.1"/>
    </source>
</evidence>
<keyword evidence="6 7" id="KW-0472">Membrane</keyword>
<evidence type="ECO:0000256" key="2">
    <source>
        <dbReference type="ARBA" id="ARBA00022448"/>
    </source>
</evidence>
<dbReference type="PANTHER" id="PTHR43652">
    <property type="entry name" value="BASIC AMINO ACID ANTIPORTER YFCC-RELATED"/>
    <property type="match status" value="1"/>
</dbReference>
<dbReference type="InterPro" id="IPR004680">
    <property type="entry name" value="Cit_transptr-like_dom"/>
</dbReference>
<evidence type="ECO:0000256" key="1">
    <source>
        <dbReference type="ARBA" id="ARBA00004141"/>
    </source>
</evidence>
<evidence type="ECO:0000256" key="3">
    <source>
        <dbReference type="ARBA" id="ARBA00022692"/>
    </source>
</evidence>
<dbReference type="Pfam" id="PF03600">
    <property type="entry name" value="CitMHS"/>
    <property type="match status" value="1"/>
</dbReference>
<feature type="transmembrane region" description="Helical" evidence="7">
    <location>
        <begin position="29"/>
        <end position="45"/>
    </location>
</feature>